<evidence type="ECO:0000256" key="2">
    <source>
        <dbReference type="ARBA" id="ARBA00005806"/>
    </source>
</evidence>
<dbReference type="Pfam" id="PF06050">
    <property type="entry name" value="HGD-D"/>
    <property type="match status" value="1"/>
</dbReference>
<keyword evidence="4" id="KW-1185">Reference proteome</keyword>
<dbReference type="InterPro" id="IPR047678">
    <property type="entry name" value="YjiM-like"/>
</dbReference>
<dbReference type="Gene3D" id="3.40.50.11890">
    <property type="match status" value="1"/>
</dbReference>
<dbReference type="GO" id="GO:0016836">
    <property type="term" value="F:hydro-lyase activity"/>
    <property type="evidence" value="ECO:0007669"/>
    <property type="project" value="UniProtKB-ARBA"/>
</dbReference>
<dbReference type="EMBL" id="LGSS01000007">
    <property type="protein sequence ID" value="KNF08382.1"/>
    <property type="molecule type" value="Genomic_DNA"/>
</dbReference>
<gene>
    <name evidence="3" type="primary">hgdB1</name>
    <name evidence="3" type="ORF">CLPU_7c00100</name>
</gene>
<dbReference type="PANTHER" id="PTHR30548">
    <property type="entry name" value="2-HYDROXYGLUTARYL-COA DEHYDRATASE, D-COMPONENT-RELATED"/>
    <property type="match status" value="1"/>
</dbReference>
<evidence type="ECO:0000313" key="4">
    <source>
        <dbReference type="Proteomes" id="UP000037267"/>
    </source>
</evidence>
<name>A0A0L0WAA9_GOTPU</name>
<comment type="cofactor">
    <cofactor evidence="1">
        <name>[4Fe-4S] cluster</name>
        <dbReference type="ChEBI" id="CHEBI:49883"/>
    </cofactor>
</comment>
<dbReference type="Gene3D" id="1.20.1270.370">
    <property type="match status" value="1"/>
</dbReference>
<dbReference type="EC" id="4.2.1.-" evidence="3"/>
<sequence length="384" mass="43421">MNTISLPKKFNDFTDARQQGFIAIKQLKEQGKNIVGVFCAFTPVEIMDAAGAISVSLCGTSEESIPEAEKYLPRNLCPLIKSSYGFAVTDSCPYFYFSDLIVGETTCDGKKKMYELLNELKPVHVMQLPQTNKGENVFNLWRNEIVSLKEKLENKFNVIITDDKLREVIKLRNKYRKALKRFYELSCLCPPPMTGYEMLQVLHGTGFKTDKKSQIEIINELTDDILEEYNDGLREISLDSPRILITGCPVGGATEKIIKTIEDNGGVVVCFETCGGAKSNDELVDENIDPIDALAQKYLNIPCSCISPNEKRFKLLNKLIDQYKVDGIIEVILQSCHTYNVESFKVKKFVNNKKDLPYMSIETDYSQSDASQLKTRISAFIEML</sequence>
<comment type="similarity">
    <text evidence="2">Belongs to the FldB/FldC dehydratase alpha/beta subunit family.</text>
</comment>
<dbReference type="PATRIC" id="fig|1503.3.peg.2995"/>
<reference evidence="4" key="1">
    <citation type="submission" date="2015-07" db="EMBL/GenBank/DDBJ databases">
        <title>Draft genome sequence of the purine-degrading Gottschalkia purinilyticum DSM 1384 (formerly Clostridium purinilyticum).</title>
        <authorList>
            <person name="Poehlein A."/>
            <person name="Schiel-Bengelsdorf B."/>
            <person name="Bengelsdorf F.R."/>
            <person name="Daniel R."/>
            <person name="Duerre P."/>
        </authorList>
    </citation>
    <scope>NUCLEOTIDE SEQUENCE [LARGE SCALE GENOMIC DNA]</scope>
    <source>
        <strain evidence="4">DSM 1384</strain>
    </source>
</reference>
<dbReference type="AlphaFoldDB" id="A0A0L0WAA9"/>
<evidence type="ECO:0000313" key="3">
    <source>
        <dbReference type="EMBL" id="KNF08382.1"/>
    </source>
</evidence>
<dbReference type="Proteomes" id="UP000037267">
    <property type="component" value="Unassembled WGS sequence"/>
</dbReference>
<dbReference type="Gene3D" id="3.40.50.11900">
    <property type="match status" value="1"/>
</dbReference>
<keyword evidence="3" id="KW-0456">Lyase</keyword>
<proteinExistence type="inferred from homology"/>
<dbReference type="PANTHER" id="PTHR30548:SF6">
    <property type="entry name" value="DEHYDRATASE SUBUNIT YJIM-RELATED"/>
    <property type="match status" value="1"/>
</dbReference>
<comment type="caution">
    <text evidence="3">The sequence shown here is derived from an EMBL/GenBank/DDBJ whole genome shotgun (WGS) entry which is preliminary data.</text>
</comment>
<dbReference type="InterPro" id="IPR010327">
    <property type="entry name" value="FldB/FldC_alpha/beta"/>
</dbReference>
<protein>
    <submittedName>
        <fullName evidence="3">2-hydroxyglutaryl-CoA dehydratase beta subunit HgdB</fullName>
        <ecNumber evidence="3">4.2.1.-</ecNumber>
    </submittedName>
</protein>
<dbReference type="STRING" id="1503.CLPU_7c00100"/>
<accession>A0A0L0WAA9</accession>
<dbReference type="NCBIfam" id="NF040772">
    <property type="entry name" value="double_cubane"/>
    <property type="match status" value="1"/>
</dbReference>
<organism evidence="3 4">
    <name type="scientific">Gottschalkia purinilytica</name>
    <name type="common">Clostridium purinilyticum</name>
    <dbReference type="NCBI Taxonomy" id="1503"/>
    <lineage>
        <taxon>Bacteria</taxon>
        <taxon>Bacillati</taxon>
        <taxon>Bacillota</taxon>
        <taxon>Tissierellia</taxon>
        <taxon>Tissierellales</taxon>
        <taxon>Gottschalkiaceae</taxon>
        <taxon>Gottschalkia</taxon>
    </lineage>
</organism>
<evidence type="ECO:0000256" key="1">
    <source>
        <dbReference type="ARBA" id="ARBA00001966"/>
    </source>
</evidence>